<dbReference type="EMBL" id="JBHUOS010000001">
    <property type="protein sequence ID" value="MFD2914867.1"/>
    <property type="molecule type" value="Genomic_DNA"/>
</dbReference>
<keyword evidence="2" id="KW-1185">Reference proteome</keyword>
<protein>
    <recommendedName>
        <fullName evidence="3">RiboL-PSP-HEPN domain-containing protein</fullName>
    </recommendedName>
</protein>
<dbReference type="RefSeq" id="WP_194507464.1">
    <property type="nucleotide sequence ID" value="NZ_JADILU010000003.1"/>
</dbReference>
<gene>
    <name evidence="1" type="ORF">ACFS29_04390</name>
</gene>
<evidence type="ECO:0008006" key="3">
    <source>
        <dbReference type="Google" id="ProtNLM"/>
    </source>
</evidence>
<reference evidence="2" key="1">
    <citation type="journal article" date="2019" name="Int. J. Syst. Evol. Microbiol.">
        <title>The Global Catalogue of Microorganisms (GCM) 10K type strain sequencing project: providing services to taxonomists for standard genome sequencing and annotation.</title>
        <authorList>
            <consortium name="The Broad Institute Genomics Platform"/>
            <consortium name="The Broad Institute Genome Sequencing Center for Infectious Disease"/>
            <person name="Wu L."/>
            <person name="Ma J."/>
        </authorList>
    </citation>
    <scope>NUCLEOTIDE SEQUENCE [LARGE SCALE GENOMIC DNA]</scope>
    <source>
        <strain evidence="2">KCTC 32514</strain>
    </source>
</reference>
<evidence type="ECO:0000313" key="1">
    <source>
        <dbReference type="EMBL" id="MFD2914867.1"/>
    </source>
</evidence>
<name>A0ABW5ZT50_9FLAO</name>
<sequence length="297" mass="34845">MNRPILLQKKQLINPIEQALERIENIRERKMNNDDSIILEGLFVLGVASFENSMSDTLRIILREIPNKLDIKSEQISKEHLIDGNPLRHAIEIKVQNVSYKSLPDILKYFTKITGINQNVVDEEELNSLTEIKATRNLLLHNNLIENSFYIETAGPNKRNVQGGGLQRRLVINQDYLFESLITMRTILQNFKTQLLEKYAIYTRIKAIRNFFNYIFQTPIMNFDHEFEVDTQRDTIGAIKTRNSRRNELSSSERFYFDMWIAHTHSNGFEFNRGHFFGIGDRDKLAYFIKNIDLIKT</sequence>
<organism evidence="1 2">
    <name type="scientific">Psychroserpens luteus</name>
    <dbReference type="NCBI Taxonomy" id="1434066"/>
    <lineage>
        <taxon>Bacteria</taxon>
        <taxon>Pseudomonadati</taxon>
        <taxon>Bacteroidota</taxon>
        <taxon>Flavobacteriia</taxon>
        <taxon>Flavobacteriales</taxon>
        <taxon>Flavobacteriaceae</taxon>
        <taxon>Psychroserpens</taxon>
    </lineage>
</organism>
<proteinExistence type="predicted"/>
<accession>A0ABW5ZT50</accession>
<evidence type="ECO:0000313" key="2">
    <source>
        <dbReference type="Proteomes" id="UP001597548"/>
    </source>
</evidence>
<dbReference type="Proteomes" id="UP001597548">
    <property type="component" value="Unassembled WGS sequence"/>
</dbReference>
<comment type="caution">
    <text evidence="1">The sequence shown here is derived from an EMBL/GenBank/DDBJ whole genome shotgun (WGS) entry which is preliminary data.</text>
</comment>